<evidence type="ECO:0000313" key="1">
    <source>
        <dbReference type="EMBL" id="EHO50213.1"/>
    </source>
</evidence>
<gene>
    <name evidence="1" type="ORF">HMPREF9104_02170</name>
</gene>
<dbReference type="AlphaFoldDB" id="H1LHS9"/>
<reference evidence="1 2" key="1">
    <citation type="submission" date="2011-09" db="EMBL/GenBank/DDBJ databases">
        <authorList>
            <person name="Weinstock G."/>
            <person name="Sodergren E."/>
            <person name="Clifton S."/>
            <person name="Fulton L."/>
            <person name="Fulton B."/>
            <person name="Courtney L."/>
            <person name="Fronick C."/>
            <person name="Harrison M."/>
            <person name="Strong C."/>
            <person name="Farmer C."/>
            <person name="Delahaunty K."/>
            <person name="Markovic C."/>
            <person name="Hall O."/>
            <person name="Minx P."/>
            <person name="Tomlinson C."/>
            <person name="Mitreva M."/>
            <person name="Hou S."/>
            <person name="Chen J."/>
            <person name="Wollam A."/>
            <person name="Pepin K.H."/>
            <person name="Johnson M."/>
            <person name="Bhonagiri V."/>
            <person name="Zhang X."/>
            <person name="Suruliraj S."/>
            <person name="Warren W."/>
            <person name="Chinwalla A."/>
            <person name="Mardis E.R."/>
            <person name="Wilson R.K."/>
        </authorList>
    </citation>
    <scope>NUCLEOTIDE SEQUENCE [LARGE SCALE GENOMIC DNA]</scope>
    <source>
        <strain evidence="1 2">F0435</strain>
    </source>
</reference>
<accession>H1LHS9</accession>
<proteinExistence type="predicted"/>
<sequence>MPYSYLDVKLPNPQSEEKLLAALYQITVGLSSLIDEIQGESSKFNRPGFFIDNLNLTRTDHRALTRYFSNHHNDSLTANQIWLNNWLNNNIYEMPADFVLRMTHAYRKWFMVNYEEVELMPNHWQEIQLPDPKSQVALQAVLFQINSVMVDIVDRLKSTDPNFELPFQLTIGLTQDESATILQHFLFHRGTSLDESTQWLAKWLNQNGYSVPTNEITRAASNIQRSIRLMD</sequence>
<comment type="caution">
    <text evidence="1">The sequence shown here is derived from an EMBL/GenBank/DDBJ whole genome shotgun (WGS) entry which is preliminary data.</text>
</comment>
<name>H1LHS9_9LACO</name>
<dbReference type="HOGENOM" id="CLU_1198545_0_0_9"/>
<dbReference type="Proteomes" id="UP000005025">
    <property type="component" value="Unassembled WGS sequence"/>
</dbReference>
<dbReference type="PATRIC" id="fig|797516.3.peg.1944"/>
<organism evidence="1 2">
    <name type="scientific">Lentilactobacillus kisonensis F0435</name>
    <dbReference type="NCBI Taxonomy" id="797516"/>
    <lineage>
        <taxon>Bacteria</taxon>
        <taxon>Bacillati</taxon>
        <taxon>Bacillota</taxon>
        <taxon>Bacilli</taxon>
        <taxon>Lactobacillales</taxon>
        <taxon>Lactobacillaceae</taxon>
        <taxon>Lentilactobacillus</taxon>
    </lineage>
</organism>
<evidence type="ECO:0000313" key="2">
    <source>
        <dbReference type="Proteomes" id="UP000005025"/>
    </source>
</evidence>
<dbReference type="EMBL" id="AGRJ01000190">
    <property type="protein sequence ID" value="EHO50213.1"/>
    <property type="molecule type" value="Genomic_DNA"/>
</dbReference>
<protein>
    <submittedName>
        <fullName evidence="1">Uncharacterized protein</fullName>
    </submittedName>
</protein>
<dbReference type="RefSeq" id="WP_008857325.1">
    <property type="nucleotide sequence ID" value="NZ_JH591047.1"/>
</dbReference>
<dbReference type="STRING" id="797516.HMPREF9104_02170"/>
<dbReference type="OrthoDB" id="2321016at2"/>